<accession>A0ABT0ATC9</accession>
<feature type="transmembrane region" description="Helical" evidence="1">
    <location>
        <begin position="12"/>
        <end position="34"/>
    </location>
</feature>
<proteinExistence type="predicted"/>
<evidence type="ECO:0000256" key="1">
    <source>
        <dbReference type="SAM" id="Phobius"/>
    </source>
</evidence>
<keyword evidence="1" id="KW-1133">Transmembrane helix</keyword>
<keyword evidence="1" id="KW-0472">Membrane</keyword>
<gene>
    <name evidence="2" type="ORF">GYN21_07030</name>
</gene>
<dbReference type="Proteomes" id="UP001522450">
    <property type="component" value="Unassembled WGS sequence"/>
</dbReference>
<name>A0ABT0ATC9_9LACT</name>
<keyword evidence="1" id="KW-0812">Transmembrane</keyword>
<comment type="caution">
    <text evidence="2">The sequence shown here is derived from an EMBL/GenBank/DDBJ whole genome shotgun (WGS) entry which is preliminary data.</text>
</comment>
<dbReference type="RefSeq" id="WP_244034633.1">
    <property type="nucleotide sequence ID" value="NZ_JAAECS010000006.1"/>
</dbReference>
<protein>
    <submittedName>
        <fullName evidence="2">Uncharacterized protein</fullName>
    </submittedName>
</protein>
<evidence type="ECO:0000313" key="3">
    <source>
        <dbReference type="Proteomes" id="UP001522450"/>
    </source>
</evidence>
<feature type="transmembrane region" description="Helical" evidence="1">
    <location>
        <begin position="40"/>
        <end position="56"/>
    </location>
</feature>
<sequence>MGAQMPGKNKVKLIQVTICMVTILMIIYELVSGIFFSQDVNIPVIIGIGCGVLLFFEQGRAG</sequence>
<organism evidence="2 3">
    <name type="scientific">Pseudolactococcus carnosus</name>
    <dbReference type="NCBI Taxonomy" id="2749961"/>
    <lineage>
        <taxon>Bacteria</taxon>
        <taxon>Bacillati</taxon>
        <taxon>Bacillota</taxon>
        <taxon>Bacilli</taxon>
        <taxon>Lactobacillales</taxon>
        <taxon>Streptococcaceae</taxon>
        <taxon>Pseudolactococcus</taxon>
    </lineage>
</organism>
<evidence type="ECO:0000313" key="2">
    <source>
        <dbReference type="EMBL" id="MCJ1989970.1"/>
    </source>
</evidence>
<dbReference type="EMBL" id="JAAECS010000006">
    <property type="protein sequence ID" value="MCJ1989970.1"/>
    <property type="molecule type" value="Genomic_DNA"/>
</dbReference>
<reference evidence="2 3" key="1">
    <citation type="journal article" date="2022" name="Microbiol. Res.">
        <title>Comparative genome analysis, predicted lifestyle and antimicrobial strategies of Lactococcus carnosus and Lactococcus paracarnosus isolated from meat.</title>
        <authorList>
            <person name="Werum V."/>
            <person name="Ehrmann M."/>
            <person name="Vogel R."/>
            <person name="Hilgarth M."/>
        </authorList>
    </citation>
    <scope>NUCLEOTIDE SEQUENCE [LARGE SCALE GENOMIC DNA]</scope>
    <source>
        <strain evidence="2 3">TMW22177</strain>
    </source>
</reference>
<keyword evidence="3" id="KW-1185">Reference proteome</keyword>